<sequence length="325" mass="33266">MPLSSSKTPIITVTMNPTVDTAAQAQSVQPTHKLRTFGEREDPGGGGVNVASVVNALGGNALALLLCGGPTGRLFEALLQGRRIEHRSVPIAGRTRTSHTVTDASNGNEYRFIAQGPTVSRAEWTAMLDTVATLDAAWLVASGSLPPGVPEDFYARLTSVARGRGMRVALDSSGSALRGGLGGGGIELLKSSLSELETVIGRRLPDPKDQEHAAASIISAGKARLVAVTFGENGALLVSERGAVRLSALDVVVNGTVGAGDSFLAGMVMALADGRSPEDAFAWGVATGAAAVTMPGTASPERSTVERLRGLMLAAPAPAPVVQSP</sequence>
<dbReference type="SUPFAM" id="SSF53613">
    <property type="entry name" value="Ribokinase-like"/>
    <property type="match status" value="1"/>
</dbReference>
<dbReference type="Gene3D" id="3.40.1190.20">
    <property type="match status" value="1"/>
</dbReference>
<feature type="domain" description="Carbohydrate kinase PfkB" evidence="7">
    <location>
        <begin position="35"/>
        <end position="300"/>
    </location>
</feature>
<dbReference type="GO" id="GO:0005524">
    <property type="term" value="F:ATP binding"/>
    <property type="evidence" value="ECO:0007669"/>
    <property type="project" value="UniProtKB-KW"/>
</dbReference>
<dbReference type="Proteomes" id="UP000500767">
    <property type="component" value="Chromosome"/>
</dbReference>
<dbReference type="InterPro" id="IPR017583">
    <property type="entry name" value="Tagatose/fructose_Pkinase"/>
</dbReference>
<gene>
    <name evidence="8" type="ORF">HN018_16160</name>
</gene>
<evidence type="ECO:0000256" key="3">
    <source>
        <dbReference type="ARBA" id="ARBA00022741"/>
    </source>
</evidence>
<accession>A0A6M8HSA4</accession>
<evidence type="ECO:0000313" key="9">
    <source>
        <dbReference type="Proteomes" id="UP000500767"/>
    </source>
</evidence>
<proteinExistence type="inferred from homology"/>
<dbReference type="GO" id="GO:0005829">
    <property type="term" value="C:cytosol"/>
    <property type="evidence" value="ECO:0007669"/>
    <property type="project" value="TreeGrafter"/>
</dbReference>
<evidence type="ECO:0000256" key="4">
    <source>
        <dbReference type="ARBA" id="ARBA00022777"/>
    </source>
</evidence>
<evidence type="ECO:0000256" key="6">
    <source>
        <dbReference type="PIRNR" id="PIRNR000535"/>
    </source>
</evidence>
<dbReference type="KEGG" id="lck:HN018_16160"/>
<dbReference type="GO" id="GO:0003872">
    <property type="term" value="F:6-phosphofructokinase activity"/>
    <property type="evidence" value="ECO:0007669"/>
    <property type="project" value="TreeGrafter"/>
</dbReference>
<keyword evidence="2 6" id="KW-0808">Transferase</keyword>
<evidence type="ECO:0000313" key="8">
    <source>
        <dbReference type="EMBL" id="QKE91374.1"/>
    </source>
</evidence>
<dbReference type="InterPro" id="IPR029056">
    <property type="entry name" value="Ribokinase-like"/>
</dbReference>
<dbReference type="InterPro" id="IPR002173">
    <property type="entry name" value="Carboh/pur_kinase_PfkB_CS"/>
</dbReference>
<evidence type="ECO:0000256" key="2">
    <source>
        <dbReference type="ARBA" id="ARBA00022679"/>
    </source>
</evidence>
<keyword evidence="9" id="KW-1185">Reference proteome</keyword>
<dbReference type="PROSITE" id="PS00583">
    <property type="entry name" value="PFKB_KINASES_1"/>
    <property type="match status" value="1"/>
</dbReference>
<dbReference type="NCBIfam" id="TIGR03168">
    <property type="entry name" value="1-PFK"/>
    <property type="match status" value="1"/>
</dbReference>
<dbReference type="Pfam" id="PF00294">
    <property type="entry name" value="PfkB"/>
    <property type="match status" value="1"/>
</dbReference>
<keyword evidence="4 8" id="KW-0418">Kinase</keyword>
<evidence type="ECO:0000256" key="5">
    <source>
        <dbReference type="ARBA" id="ARBA00022840"/>
    </source>
</evidence>
<name>A0A6M8HSA4_9PROT</name>
<dbReference type="CDD" id="cd01164">
    <property type="entry name" value="FruK_PfkB_like"/>
    <property type="match status" value="1"/>
</dbReference>
<keyword evidence="3" id="KW-0547">Nucleotide-binding</keyword>
<dbReference type="EMBL" id="CP053708">
    <property type="protein sequence ID" value="QKE91374.1"/>
    <property type="molecule type" value="Genomic_DNA"/>
</dbReference>
<dbReference type="PANTHER" id="PTHR46566:SF2">
    <property type="entry name" value="ATP-DEPENDENT 6-PHOSPHOFRUCTOKINASE ISOZYME 2"/>
    <property type="match status" value="1"/>
</dbReference>
<keyword evidence="5" id="KW-0067">ATP-binding</keyword>
<dbReference type="RefSeq" id="WP_171833102.1">
    <property type="nucleotide sequence ID" value="NZ_CP053708.1"/>
</dbReference>
<evidence type="ECO:0000256" key="1">
    <source>
        <dbReference type="ARBA" id="ARBA00010688"/>
    </source>
</evidence>
<dbReference type="PIRSF" id="PIRSF000535">
    <property type="entry name" value="1PFK/6PFK/LacC"/>
    <property type="match status" value="1"/>
</dbReference>
<reference evidence="8 9" key="1">
    <citation type="journal article" date="2014" name="World J. Microbiol. Biotechnol.">
        <title>Biodiversity and physiological characteristics of Antarctic and Arctic lichens-associated bacteria.</title>
        <authorList>
            <person name="Lee Y.M."/>
            <person name="Kim E.H."/>
            <person name="Lee H.K."/>
            <person name="Hong S.G."/>
        </authorList>
    </citation>
    <scope>NUCLEOTIDE SEQUENCE [LARGE SCALE GENOMIC DNA]</scope>
    <source>
        <strain evidence="8 9">PAMC 26569</strain>
    </source>
</reference>
<protein>
    <recommendedName>
        <fullName evidence="6">Phosphofructokinase</fullName>
    </recommendedName>
</protein>
<dbReference type="PANTHER" id="PTHR46566">
    <property type="entry name" value="1-PHOSPHOFRUCTOKINASE-RELATED"/>
    <property type="match status" value="1"/>
</dbReference>
<comment type="similarity">
    <text evidence="1 6">Belongs to the carbohydrate kinase PfkB family.</text>
</comment>
<organism evidence="8 9">
    <name type="scientific">Lichenicola cladoniae</name>
    <dbReference type="NCBI Taxonomy" id="1484109"/>
    <lineage>
        <taxon>Bacteria</taxon>
        <taxon>Pseudomonadati</taxon>
        <taxon>Pseudomonadota</taxon>
        <taxon>Alphaproteobacteria</taxon>
        <taxon>Acetobacterales</taxon>
        <taxon>Acetobacteraceae</taxon>
        <taxon>Lichenicola</taxon>
    </lineage>
</organism>
<evidence type="ECO:0000259" key="7">
    <source>
        <dbReference type="Pfam" id="PF00294"/>
    </source>
</evidence>
<dbReference type="InterPro" id="IPR011611">
    <property type="entry name" value="PfkB_dom"/>
</dbReference>
<dbReference type="AlphaFoldDB" id="A0A6M8HSA4"/>